<evidence type="ECO:0000256" key="1">
    <source>
        <dbReference type="SAM" id="SignalP"/>
    </source>
</evidence>
<keyword evidence="1" id="KW-0732">Signal</keyword>
<dbReference type="PANTHER" id="PTHR31528:SF3">
    <property type="entry name" value="THIAMINE BIOSYNTHESIS PROTEIN HI_0357-RELATED"/>
    <property type="match status" value="1"/>
</dbReference>
<feature type="signal peptide" evidence="1">
    <location>
        <begin position="1"/>
        <end position="21"/>
    </location>
</feature>
<evidence type="ECO:0000259" key="2">
    <source>
        <dbReference type="Pfam" id="PF09084"/>
    </source>
</evidence>
<reference evidence="3 4" key="1">
    <citation type="submission" date="2019-09" db="EMBL/GenBank/DDBJ databases">
        <title>Segnochrobactrum spirostomi gen. nov., sp. nov., isolated from the ciliate Spirostomum cf. yagiui and description of a novel family, Segnochrobactraceae fam. nov. within the order Rhizobiales of the class Alphaproteobacteria.</title>
        <authorList>
            <person name="Akter S."/>
            <person name="Shazib S.U.A."/>
            <person name="Shin M.K."/>
        </authorList>
    </citation>
    <scope>NUCLEOTIDE SEQUENCE [LARGE SCALE GENOMIC DNA]</scope>
    <source>
        <strain evidence="3 4">Sp-1</strain>
    </source>
</reference>
<organism evidence="3 4">
    <name type="scientific">Segnochrobactrum spirostomi</name>
    <dbReference type="NCBI Taxonomy" id="2608987"/>
    <lineage>
        <taxon>Bacteria</taxon>
        <taxon>Pseudomonadati</taxon>
        <taxon>Pseudomonadota</taxon>
        <taxon>Alphaproteobacteria</taxon>
        <taxon>Hyphomicrobiales</taxon>
        <taxon>Segnochrobactraceae</taxon>
        <taxon>Segnochrobactrum</taxon>
    </lineage>
</organism>
<dbReference type="EMBL" id="VWNA01000003">
    <property type="protein sequence ID" value="MQT15474.1"/>
    <property type="molecule type" value="Genomic_DNA"/>
</dbReference>
<name>A0A6A7Y808_9HYPH</name>
<dbReference type="RefSeq" id="WP_153490849.1">
    <property type="nucleotide sequence ID" value="NZ_VWNA01000003.1"/>
</dbReference>
<protein>
    <submittedName>
        <fullName evidence="3">Thiamine biosynthesis protein</fullName>
    </submittedName>
</protein>
<feature type="chain" id="PRO_5025516916" evidence="1">
    <location>
        <begin position="22"/>
        <end position="312"/>
    </location>
</feature>
<evidence type="ECO:0000313" key="4">
    <source>
        <dbReference type="Proteomes" id="UP000332515"/>
    </source>
</evidence>
<keyword evidence="4" id="KW-1185">Reference proteome</keyword>
<dbReference type="AlphaFoldDB" id="A0A6A7Y808"/>
<dbReference type="GO" id="GO:0009228">
    <property type="term" value="P:thiamine biosynthetic process"/>
    <property type="evidence" value="ECO:0007669"/>
    <property type="project" value="InterPro"/>
</dbReference>
<dbReference type="SUPFAM" id="SSF53850">
    <property type="entry name" value="Periplasmic binding protein-like II"/>
    <property type="match status" value="1"/>
</dbReference>
<dbReference type="Pfam" id="PF09084">
    <property type="entry name" value="NMT1"/>
    <property type="match status" value="1"/>
</dbReference>
<dbReference type="PANTHER" id="PTHR31528">
    <property type="entry name" value="4-AMINO-5-HYDROXYMETHYL-2-METHYLPYRIMIDINE PHOSPHATE SYNTHASE THI11-RELATED"/>
    <property type="match status" value="1"/>
</dbReference>
<dbReference type="Gene3D" id="3.40.190.10">
    <property type="entry name" value="Periplasmic binding protein-like II"/>
    <property type="match status" value="2"/>
</dbReference>
<sequence>MLRKAALGLAFTLMTISAASAAEKVTVLLDWFINPDHAPLLVAQQIGAFKDEGLDVEIIPPSDPSTPPRLVAAKQADVAISYQPQLYLYAQQGLPLVRIGTLIDAPLNTVLALGSSGIKTMADFKGKTIGYSVSGIEEATLGTMLADHGVKLSDVKLVNVNFQLVSALLSKQVDGVIGGYRNFEANELKERGADPVVFKVEDNGIPTYDELIILANKDALGEPKLKKFLAALKKGTEYLLAHPTETWEAFAKEHKDLDNELNKTAWRETLPLFDKDPAALDTARYQAYAKFLLDNKVITKDLPVSDYAVELK</sequence>
<accession>A0A6A7Y808</accession>
<proteinExistence type="predicted"/>
<evidence type="ECO:0000313" key="3">
    <source>
        <dbReference type="EMBL" id="MQT15474.1"/>
    </source>
</evidence>
<dbReference type="InterPro" id="IPR027939">
    <property type="entry name" value="NMT1/THI5"/>
</dbReference>
<feature type="domain" description="SsuA/THI5-like" evidence="2">
    <location>
        <begin position="34"/>
        <end position="245"/>
    </location>
</feature>
<dbReference type="Proteomes" id="UP000332515">
    <property type="component" value="Unassembled WGS sequence"/>
</dbReference>
<dbReference type="InterPro" id="IPR015168">
    <property type="entry name" value="SsuA/THI5"/>
</dbReference>
<comment type="caution">
    <text evidence="3">The sequence shown here is derived from an EMBL/GenBank/DDBJ whole genome shotgun (WGS) entry which is preliminary data.</text>
</comment>
<gene>
    <name evidence="3" type="ORF">F0357_23030</name>
</gene>